<proteinExistence type="predicted"/>
<dbReference type="GO" id="GO:0006313">
    <property type="term" value="P:DNA transposition"/>
    <property type="evidence" value="ECO:0007669"/>
    <property type="project" value="InterPro"/>
</dbReference>
<evidence type="ECO:0000313" key="3">
    <source>
        <dbReference type="Proteomes" id="UP000324176"/>
    </source>
</evidence>
<name>A0A5D3YCV5_9PROT</name>
<accession>A0A5D3YCV5</accession>
<feature type="non-terminal residue" evidence="2">
    <location>
        <position position="157"/>
    </location>
</feature>
<sequence>MGHVGDIGESVATDIPFERVSTTTYLNQRDIPIEIMEDVMAKFKRSKLELIHPNAAGIDIGSASHFVAVPPDRDNKPVREFKSFTADLNGLADWLEACEIDTVAMESTGVYWIPLYELLESRGLTVYLVNARHVRNVSGRKSDVLDCQWLQQLMSFG</sequence>
<organism evidence="2 3">
    <name type="scientific">Nitrosomonas communis</name>
    <dbReference type="NCBI Taxonomy" id="44574"/>
    <lineage>
        <taxon>Bacteria</taxon>
        <taxon>Pseudomonadati</taxon>
        <taxon>Pseudomonadota</taxon>
        <taxon>Betaproteobacteria</taxon>
        <taxon>Nitrosomonadales</taxon>
        <taxon>Nitrosomonadaceae</taxon>
        <taxon>Nitrosomonas</taxon>
    </lineage>
</organism>
<dbReference type="InterPro" id="IPR002525">
    <property type="entry name" value="Transp_IS110-like_N"/>
</dbReference>
<dbReference type="Proteomes" id="UP000324176">
    <property type="component" value="Unassembled WGS sequence"/>
</dbReference>
<comment type="caution">
    <text evidence="2">The sequence shown here is derived from an EMBL/GenBank/DDBJ whole genome shotgun (WGS) entry which is preliminary data.</text>
</comment>
<dbReference type="GO" id="GO:0003677">
    <property type="term" value="F:DNA binding"/>
    <property type="evidence" value="ECO:0007669"/>
    <property type="project" value="InterPro"/>
</dbReference>
<evidence type="ECO:0000259" key="1">
    <source>
        <dbReference type="Pfam" id="PF01548"/>
    </source>
</evidence>
<protein>
    <submittedName>
        <fullName evidence="2">Transposase</fullName>
    </submittedName>
</protein>
<dbReference type="PANTHER" id="PTHR33055">
    <property type="entry name" value="TRANSPOSASE FOR INSERTION SEQUENCE ELEMENT IS1111A"/>
    <property type="match status" value="1"/>
</dbReference>
<dbReference type="InterPro" id="IPR047650">
    <property type="entry name" value="Transpos_IS110"/>
</dbReference>
<dbReference type="PANTHER" id="PTHR33055:SF13">
    <property type="entry name" value="TRANSPOSASE"/>
    <property type="match status" value="1"/>
</dbReference>
<reference evidence="2 3" key="1">
    <citation type="submission" date="2019-07" db="EMBL/GenBank/DDBJ databases">
        <title>Active sludge and wastewater microbial communities from Klosterneuburg, Austria.</title>
        <authorList>
            <person name="Wagner M."/>
        </authorList>
    </citation>
    <scope>NUCLEOTIDE SEQUENCE [LARGE SCALE GENOMIC DNA]</scope>
    <source>
        <strain evidence="2 3">Nm2</strain>
    </source>
</reference>
<dbReference type="Pfam" id="PF01548">
    <property type="entry name" value="DEDD_Tnp_IS110"/>
    <property type="match status" value="1"/>
</dbReference>
<gene>
    <name evidence="2" type="ORF">BCL69_102147</name>
</gene>
<dbReference type="GO" id="GO:0004803">
    <property type="term" value="F:transposase activity"/>
    <property type="evidence" value="ECO:0007669"/>
    <property type="project" value="InterPro"/>
</dbReference>
<dbReference type="AlphaFoldDB" id="A0A5D3YCV5"/>
<evidence type="ECO:0000313" key="2">
    <source>
        <dbReference type="EMBL" id="TYP88262.1"/>
    </source>
</evidence>
<feature type="domain" description="Transposase IS110-like N-terminal" evidence="1">
    <location>
        <begin position="56"/>
        <end position="154"/>
    </location>
</feature>
<dbReference type="EMBL" id="VNHT01000021">
    <property type="protein sequence ID" value="TYP88262.1"/>
    <property type="molecule type" value="Genomic_DNA"/>
</dbReference>